<sequence>MTLLNYILHTCHYDTSLQRIYMQLKPMNTVRIFLIVRVSDKGKLKTKNIYQVTKITRKYSYNPSELFIKHEAF</sequence>
<dbReference type="AlphaFoldDB" id="K1XXU0"/>
<name>K1XXU0_9BACT</name>
<gene>
    <name evidence="1" type="ORF">ACD_78C00274G0008</name>
</gene>
<accession>K1XXU0</accession>
<reference evidence="1" key="1">
    <citation type="journal article" date="2012" name="Science">
        <title>Fermentation, hydrogen, and sulfur metabolism in multiple uncultivated bacterial phyla.</title>
        <authorList>
            <person name="Wrighton K.C."/>
            <person name="Thomas B.C."/>
            <person name="Sharon I."/>
            <person name="Miller C.S."/>
            <person name="Castelle C.J."/>
            <person name="VerBerkmoes N.C."/>
            <person name="Wilkins M.J."/>
            <person name="Hettich R.L."/>
            <person name="Lipton M.S."/>
            <person name="Williams K.H."/>
            <person name="Long P.E."/>
            <person name="Banfield J.F."/>
        </authorList>
    </citation>
    <scope>NUCLEOTIDE SEQUENCE [LARGE SCALE GENOMIC DNA]</scope>
</reference>
<comment type="caution">
    <text evidence="1">The sequence shown here is derived from an EMBL/GenBank/DDBJ whole genome shotgun (WGS) entry which is preliminary data.</text>
</comment>
<proteinExistence type="predicted"/>
<evidence type="ECO:0000313" key="1">
    <source>
        <dbReference type="EMBL" id="EKD29781.1"/>
    </source>
</evidence>
<organism evidence="1">
    <name type="scientific">uncultured bacterium</name>
    <name type="common">gcode 4</name>
    <dbReference type="NCBI Taxonomy" id="1234023"/>
    <lineage>
        <taxon>Bacteria</taxon>
        <taxon>environmental samples</taxon>
    </lineage>
</organism>
<dbReference type="EMBL" id="AMFJ01034274">
    <property type="protein sequence ID" value="EKD29781.1"/>
    <property type="molecule type" value="Genomic_DNA"/>
</dbReference>
<protein>
    <submittedName>
        <fullName evidence="1">Uncharacterized protein</fullName>
    </submittedName>
</protein>